<feature type="transmembrane region" description="Helical" evidence="1">
    <location>
        <begin position="116"/>
        <end position="136"/>
    </location>
</feature>
<dbReference type="Pfam" id="PF11193">
    <property type="entry name" value="DUF2812"/>
    <property type="match status" value="1"/>
</dbReference>
<evidence type="ECO:0000313" key="3">
    <source>
        <dbReference type="Proteomes" id="UP000194948"/>
    </source>
</evidence>
<dbReference type="AlphaFoldDB" id="A0AAQ3WB86"/>
<evidence type="ECO:0000256" key="1">
    <source>
        <dbReference type="SAM" id="Phobius"/>
    </source>
</evidence>
<reference evidence="3" key="1">
    <citation type="submission" date="2017-05" db="EMBL/GenBank/DDBJ databases">
        <title>The Genome Sequence of EEnterococcus faecalis 9F2_4866.</title>
        <authorList>
            <consortium name="The Broad Institute Genomics Platform"/>
            <consortium name="The Broad Institute Genomic Center for Infectious Diseases"/>
            <person name="Earl A."/>
            <person name="Manson A."/>
            <person name="Schwartman J."/>
            <person name="Gilmore M."/>
            <person name="Abouelleil A."/>
            <person name="Cao P."/>
            <person name="Chapman S."/>
            <person name="Cusick C."/>
            <person name="Shea T."/>
            <person name="Young S."/>
            <person name="Neafsey D."/>
            <person name="Nusbaum C."/>
            <person name="Birren B."/>
        </authorList>
    </citation>
    <scope>NUCLEOTIDE SEQUENCE [LARGE SCALE GENOMIC DNA]</scope>
    <source>
        <strain evidence="3">7F3_DIV0205</strain>
    </source>
</reference>
<keyword evidence="1" id="KW-0812">Transmembrane</keyword>
<dbReference type="Proteomes" id="UP000194948">
    <property type="component" value="Chromosome"/>
</dbReference>
<keyword evidence="3" id="KW-1185">Reference proteome</keyword>
<keyword evidence="1" id="KW-0472">Membrane</keyword>
<dbReference type="InterPro" id="IPR021359">
    <property type="entry name" value="DUF2812"/>
</dbReference>
<gene>
    <name evidence="2" type="ORF">A5821_002791</name>
</gene>
<name>A0AAQ3WB86_9ENTE</name>
<accession>A0AAQ3WB86</accession>
<feature type="transmembrane region" description="Helical" evidence="1">
    <location>
        <begin position="148"/>
        <end position="166"/>
    </location>
</feature>
<dbReference type="EMBL" id="CP147244">
    <property type="protein sequence ID" value="WYK01654.1"/>
    <property type="molecule type" value="Genomic_DNA"/>
</dbReference>
<evidence type="ECO:0008006" key="4">
    <source>
        <dbReference type="Google" id="ProtNLM"/>
    </source>
</evidence>
<reference evidence="2 3" key="2">
    <citation type="submission" date="2024-03" db="EMBL/GenBank/DDBJ databases">
        <title>The Genome Sequence of Enterococcus sp. DIV0205d.</title>
        <authorList>
            <consortium name="The Broad Institute Genomics Platform"/>
            <consortium name="The Broad Institute Microbial Omics Core"/>
            <consortium name="The Broad Institute Genomic Center for Infectious Diseases"/>
            <person name="Earl A."/>
            <person name="Manson A."/>
            <person name="Gilmore M."/>
            <person name="Schwartman J."/>
            <person name="Shea T."/>
            <person name="Abouelleil A."/>
            <person name="Cao P."/>
            <person name="Chapman S."/>
            <person name="Cusick C."/>
            <person name="Young S."/>
            <person name="Neafsey D."/>
            <person name="Nusbaum C."/>
            <person name="Birren B."/>
        </authorList>
    </citation>
    <scope>NUCLEOTIDE SEQUENCE [LARGE SCALE GENOMIC DNA]</scope>
    <source>
        <strain evidence="2 3">7F3_DIV0205</strain>
    </source>
</reference>
<sequence length="184" mass="22300">MEYKKIRKRFELADYLEEEKFLQEQHKNGWKMVDLKVPFSTYIFEKSESEDYVYQLDFKQEGKDLEEYLQLFEDCGWDYFYKFGNWHYFRKPKSELEEENVIFNDAPSRAEMAKKVVRFQSMILLLTLFPLMYLVPLLLNRSDGRSNILLMFLAIYGVIMIVLVGVQLKNFLKLNRIIKREEQI</sequence>
<organism evidence="2 3">
    <name type="scientific">Candidatus Enterococcus palustris</name>
    <dbReference type="NCBI Taxonomy" id="1834189"/>
    <lineage>
        <taxon>Bacteria</taxon>
        <taxon>Bacillati</taxon>
        <taxon>Bacillota</taxon>
        <taxon>Bacilli</taxon>
        <taxon>Lactobacillales</taxon>
        <taxon>Enterococcaceae</taxon>
        <taxon>Enterococcus</taxon>
    </lineage>
</organism>
<proteinExistence type="predicted"/>
<evidence type="ECO:0000313" key="2">
    <source>
        <dbReference type="EMBL" id="WYK01654.1"/>
    </source>
</evidence>
<protein>
    <recommendedName>
        <fullName evidence="4">DUF2812 domain-containing protein</fullName>
    </recommendedName>
</protein>
<dbReference type="RefSeq" id="WP_086315335.1">
    <property type="nucleotide sequence ID" value="NZ_CP147244.1"/>
</dbReference>
<keyword evidence="1" id="KW-1133">Transmembrane helix</keyword>